<name>A0A1D2NN74_ORCCI</name>
<evidence type="ECO:0000256" key="1">
    <source>
        <dbReference type="SAM" id="MobiDB-lite"/>
    </source>
</evidence>
<proteinExistence type="predicted"/>
<protein>
    <submittedName>
        <fullName evidence="2">Uncharacterized protein</fullName>
    </submittedName>
</protein>
<evidence type="ECO:0000313" key="2">
    <source>
        <dbReference type="EMBL" id="ODN06535.1"/>
    </source>
</evidence>
<keyword evidence="3" id="KW-1185">Reference proteome</keyword>
<comment type="caution">
    <text evidence="2">The sequence shown here is derived from an EMBL/GenBank/DDBJ whole genome shotgun (WGS) entry which is preliminary data.</text>
</comment>
<accession>A0A1D2NN74</accession>
<organism evidence="2 3">
    <name type="scientific">Orchesella cincta</name>
    <name type="common">Springtail</name>
    <name type="synonym">Podura cincta</name>
    <dbReference type="NCBI Taxonomy" id="48709"/>
    <lineage>
        <taxon>Eukaryota</taxon>
        <taxon>Metazoa</taxon>
        <taxon>Ecdysozoa</taxon>
        <taxon>Arthropoda</taxon>
        <taxon>Hexapoda</taxon>
        <taxon>Collembola</taxon>
        <taxon>Entomobryomorpha</taxon>
        <taxon>Entomobryoidea</taxon>
        <taxon>Orchesellidae</taxon>
        <taxon>Orchesellinae</taxon>
        <taxon>Orchesella</taxon>
    </lineage>
</organism>
<reference evidence="2 3" key="1">
    <citation type="journal article" date="2016" name="Genome Biol. Evol.">
        <title>Gene Family Evolution Reflects Adaptation to Soil Environmental Stressors in the Genome of the Collembolan Orchesella cincta.</title>
        <authorList>
            <person name="Faddeeva-Vakhrusheva A."/>
            <person name="Derks M.F."/>
            <person name="Anvar S.Y."/>
            <person name="Agamennone V."/>
            <person name="Suring W."/>
            <person name="Smit S."/>
            <person name="van Straalen N.M."/>
            <person name="Roelofs D."/>
        </authorList>
    </citation>
    <scope>NUCLEOTIDE SEQUENCE [LARGE SCALE GENOMIC DNA]</scope>
    <source>
        <tissue evidence="2">Mixed pool</tissue>
    </source>
</reference>
<gene>
    <name evidence="2" type="ORF">Ocin01_00102</name>
</gene>
<feature type="region of interest" description="Disordered" evidence="1">
    <location>
        <begin position="105"/>
        <end position="137"/>
    </location>
</feature>
<sequence length="137" mass="16160">MYNLRSSLSDLSLQSNNSFGATEKFFSPPDPVDYTLKLNETRSTWIQEFKSSPTRNRGMGTPAWEQRLWKFLHKKEERILQHHLRNWIKNNKWIATDAEWETMTEDDHDDSGIVVTPEVKKGKQRKQPAVVFPTRKK</sequence>
<dbReference type="AlphaFoldDB" id="A0A1D2NN74"/>
<dbReference type="Proteomes" id="UP000094527">
    <property type="component" value="Unassembled WGS sequence"/>
</dbReference>
<dbReference type="EMBL" id="LJIJ01000003">
    <property type="protein sequence ID" value="ODN06535.1"/>
    <property type="molecule type" value="Genomic_DNA"/>
</dbReference>
<evidence type="ECO:0000313" key="3">
    <source>
        <dbReference type="Proteomes" id="UP000094527"/>
    </source>
</evidence>